<reference evidence="5 6" key="1">
    <citation type="submission" date="2020-08" db="EMBL/GenBank/DDBJ databases">
        <title>Sequencing the genomes of 1000 actinobacteria strains.</title>
        <authorList>
            <person name="Klenk H.-P."/>
        </authorList>
    </citation>
    <scope>NUCLEOTIDE SEQUENCE [LARGE SCALE GENOMIC DNA]</scope>
    <source>
        <strain evidence="5 6">DSM 45298</strain>
    </source>
</reference>
<dbReference type="InterPro" id="IPR046532">
    <property type="entry name" value="DUF6597"/>
</dbReference>
<dbReference type="EMBL" id="JACIFP010000001">
    <property type="protein sequence ID" value="MBB4135384.1"/>
    <property type="molecule type" value="Genomic_DNA"/>
</dbReference>
<dbReference type="Pfam" id="PF20240">
    <property type="entry name" value="DUF6597"/>
    <property type="match status" value="1"/>
</dbReference>
<proteinExistence type="predicted"/>
<dbReference type="InterPro" id="IPR018060">
    <property type="entry name" value="HTH_AraC"/>
</dbReference>
<keyword evidence="2 5" id="KW-0238">DNA-binding</keyword>
<dbReference type="InterPro" id="IPR050204">
    <property type="entry name" value="AraC_XylS_family_regulators"/>
</dbReference>
<feature type="domain" description="HTH araC/xylS-type" evidence="4">
    <location>
        <begin position="184"/>
        <end position="286"/>
    </location>
</feature>
<keyword evidence="3" id="KW-0804">Transcription</keyword>
<comment type="caution">
    <text evidence="5">The sequence shown here is derived from an EMBL/GenBank/DDBJ whole genome shotgun (WGS) entry which is preliminary data.</text>
</comment>
<evidence type="ECO:0000256" key="2">
    <source>
        <dbReference type="ARBA" id="ARBA00023125"/>
    </source>
</evidence>
<dbReference type="PANTHER" id="PTHR46796">
    <property type="entry name" value="HTH-TYPE TRANSCRIPTIONAL ACTIVATOR RHAS-RELATED"/>
    <property type="match status" value="1"/>
</dbReference>
<evidence type="ECO:0000313" key="6">
    <source>
        <dbReference type="Proteomes" id="UP000551501"/>
    </source>
</evidence>
<sequence length="290" mass="31509">MAADDHSTTFDGHTRGILQPARMFAVVDFDRYAVPDELDGLVEWFWSVRWSLPDGQDHRQSVLAPPAVNISVGTAPPPGEDPPPGPYPLAAMFNGVTTEVTVRTLSGSGWNVAARSTTGGFGAWLDDVHAVNDTHLDLTDVFDVDPGLAVEVADRPFGAERTVPIGEALVRLLDSRPRSRIERAREVAALSAEIERNRSVTTVGQLARLGGVTARTLQRMYTSCAGVSPTWVIRRHRLIDAADRVRDGRTPDWAQLAVDLEYADQAHLTRDFTATIGMSPGAYAAANRSE</sequence>
<dbReference type="Gene3D" id="1.10.10.60">
    <property type="entry name" value="Homeodomain-like"/>
    <property type="match status" value="1"/>
</dbReference>
<dbReference type="Proteomes" id="UP000551501">
    <property type="component" value="Unassembled WGS sequence"/>
</dbReference>
<keyword evidence="6" id="KW-1185">Reference proteome</keyword>
<dbReference type="RefSeq" id="WP_183370431.1">
    <property type="nucleotide sequence ID" value="NZ_BAABHL010000065.1"/>
</dbReference>
<dbReference type="GO" id="GO:0003700">
    <property type="term" value="F:DNA-binding transcription factor activity"/>
    <property type="evidence" value="ECO:0007669"/>
    <property type="project" value="InterPro"/>
</dbReference>
<evidence type="ECO:0000256" key="1">
    <source>
        <dbReference type="ARBA" id="ARBA00023015"/>
    </source>
</evidence>
<accession>A0A840EYI3</accession>
<dbReference type="GO" id="GO:0043565">
    <property type="term" value="F:sequence-specific DNA binding"/>
    <property type="evidence" value="ECO:0007669"/>
    <property type="project" value="InterPro"/>
</dbReference>
<dbReference type="Pfam" id="PF12833">
    <property type="entry name" value="HTH_18"/>
    <property type="match status" value="1"/>
</dbReference>
<protein>
    <submittedName>
        <fullName evidence="5">AraC-like DNA-binding protein</fullName>
    </submittedName>
</protein>
<evidence type="ECO:0000259" key="4">
    <source>
        <dbReference type="PROSITE" id="PS01124"/>
    </source>
</evidence>
<name>A0A840EYI3_9ACTN</name>
<keyword evidence="1" id="KW-0805">Transcription regulation</keyword>
<dbReference type="SMART" id="SM00342">
    <property type="entry name" value="HTH_ARAC"/>
    <property type="match status" value="1"/>
</dbReference>
<evidence type="ECO:0000313" key="5">
    <source>
        <dbReference type="EMBL" id="MBB4135384.1"/>
    </source>
</evidence>
<dbReference type="PROSITE" id="PS01124">
    <property type="entry name" value="HTH_ARAC_FAMILY_2"/>
    <property type="match status" value="1"/>
</dbReference>
<gene>
    <name evidence="5" type="ORF">BKA16_001936</name>
</gene>
<dbReference type="AlphaFoldDB" id="A0A840EYI3"/>
<organism evidence="5 6">
    <name type="scientific">Gordonia humi</name>
    <dbReference type="NCBI Taxonomy" id="686429"/>
    <lineage>
        <taxon>Bacteria</taxon>
        <taxon>Bacillati</taxon>
        <taxon>Actinomycetota</taxon>
        <taxon>Actinomycetes</taxon>
        <taxon>Mycobacteriales</taxon>
        <taxon>Gordoniaceae</taxon>
        <taxon>Gordonia</taxon>
    </lineage>
</organism>
<evidence type="ECO:0000256" key="3">
    <source>
        <dbReference type="ARBA" id="ARBA00023163"/>
    </source>
</evidence>